<proteinExistence type="predicted"/>
<dbReference type="InterPro" id="IPR052055">
    <property type="entry name" value="Hepadnavirus_pol/RT"/>
</dbReference>
<dbReference type="PANTHER" id="PTHR33050">
    <property type="entry name" value="REVERSE TRANSCRIPTASE DOMAIN-CONTAINING PROTEIN"/>
    <property type="match status" value="1"/>
</dbReference>
<dbReference type="PANTHER" id="PTHR33050:SF8">
    <property type="entry name" value="REVERSE TRANSCRIPTASE DOMAIN-CONTAINING PROTEIN"/>
    <property type="match status" value="1"/>
</dbReference>
<comment type="caution">
    <text evidence="1">The sequence shown here is derived from an EMBL/GenBank/DDBJ whole genome shotgun (WGS) entry which is preliminary data.</text>
</comment>
<name>A0AAV7UMU3_PLEWA</name>
<dbReference type="Proteomes" id="UP001066276">
    <property type="component" value="Chromosome 3_1"/>
</dbReference>
<evidence type="ECO:0000313" key="2">
    <source>
        <dbReference type="Proteomes" id="UP001066276"/>
    </source>
</evidence>
<accession>A0AAV7UMU3</accession>
<sequence>MASGVAAVILVCSPPQQRNKSEIACCLGELDMVKAKNNEGPEAVDSLPCQVFPAKEAKQGSGRTQECTLALTQFQSMAKVFGAPLAPEKTEGPSTCLVFLGIQLDTVKMEARLPQEKVMKIIDMLEVAIKAPKL</sequence>
<protein>
    <submittedName>
        <fullName evidence="1">Uncharacterized protein</fullName>
    </submittedName>
</protein>
<dbReference type="EMBL" id="JANPWB010000005">
    <property type="protein sequence ID" value="KAJ1190327.1"/>
    <property type="molecule type" value="Genomic_DNA"/>
</dbReference>
<reference evidence="1" key="1">
    <citation type="journal article" date="2022" name="bioRxiv">
        <title>Sequencing and chromosome-scale assembly of the giantPleurodeles waltlgenome.</title>
        <authorList>
            <person name="Brown T."/>
            <person name="Elewa A."/>
            <person name="Iarovenko S."/>
            <person name="Subramanian E."/>
            <person name="Araus A.J."/>
            <person name="Petzold A."/>
            <person name="Susuki M."/>
            <person name="Suzuki K.-i.T."/>
            <person name="Hayashi T."/>
            <person name="Toyoda A."/>
            <person name="Oliveira C."/>
            <person name="Osipova E."/>
            <person name="Leigh N.D."/>
            <person name="Simon A."/>
            <person name="Yun M.H."/>
        </authorList>
    </citation>
    <scope>NUCLEOTIDE SEQUENCE</scope>
    <source>
        <strain evidence="1">20211129_DDA</strain>
        <tissue evidence="1">Liver</tissue>
    </source>
</reference>
<evidence type="ECO:0000313" key="1">
    <source>
        <dbReference type="EMBL" id="KAJ1190327.1"/>
    </source>
</evidence>
<keyword evidence="2" id="KW-1185">Reference proteome</keyword>
<dbReference type="AlphaFoldDB" id="A0AAV7UMU3"/>
<organism evidence="1 2">
    <name type="scientific">Pleurodeles waltl</name>
    <name type="common">Iberian ribbed newt</name>
    <dbReference type="NCBI Taxonomy" id="8319"/>
    <lineage>
        <taxon>Eukaryota</taxon>
        <taxon>Metazoa</taxon>
        <taxon>Chordata</taxon>
        <taxon>Craniata</taxon>
        <taxon>Vertebrata</taxon>
        <taxon>Euteleostomi</taxon>
        <taxon>Amphibia</taxon>
        <taxon>Batrachia</taxon>
        <taxon>Caudata</taxon>
        <taxon>Salamandroidea</taxon>
        <taxon>Salamandridae</taxon>
        <taxon>Pleurodelinae</taxon>
        <taxon>Pleurodeles</taxon>
    </lineage>
</organism>
<gene>
    <name evidence="1" type="ORF">NDU88_007065</name>
</gene>